<evidence type="ECO:0000256" key="1">
    <source>
        <dbReference type="SAM" id="Phobius"/>
    </source>
</evidence>
<reference evidence="2" key="1">
    <citation type="submission" date="2018-11" db="EMBL/GenBank/DDBJ databases">
        <authorList>
            <person name="Grassa J C."/>
        </authorList>
    </citation>
    <scope>NUCLEOTIDE SEQUENCE [LARGE SCALE GENOMIC DNA]</scope>
</reference>
<organism evidence="2 3">
    <name type="scientific">Cannabis sativa</name>
    <name type="common">Hemp</name>
    <name type="synonym">Marijuana</name>
    <dbReference type="NCBI Taxonomy" id="3483"/>
    <lineage>
        <taxon>Eukaryota</taxon>
        <taxon>Viridiplantae</taxon>
        <taxon>Streptophyta</taxon>
        <taxon>Embryophyta</taxon>
        <taxon>Tracheophyta</taxon>
        <taxon>Spermatophyta</taxon>
        <taxon>Magnoliopsida</taxon>
        <taxon>eudicotyledons</taxon>
        <taxon>Gunneridae</taxon>
        <taxon>Pentapetalae</taxon>
        <taxon>rosids</taxon>
        <taxon>fabids</taxon>
        <taxon>Rosales</taxon>
        <taxon>Cannabaceae</taxon>
        <taxon>Cannabis</taxon>
    </lineage>
</organism>
<dbReference type="EnsemblPlants" id="novel_model_3807_5bd9a17a">
    <property type="protein sequence ID" value="cds.novel_model_3807_5bd9a17a"/>
    <property type="gene ID" value="novel_gene_2033_5bd9a17a"/>
</dbReference>
<dbReference type="Gramene" id="novel_model_3807_5bd9a17a">
    <property type="protein sequence ID" value="cds.novel_model_3807_5bd9a17a"/>
    <property type="gene ID" value="novel_gene_2033_5bd9a17a"/>
</dbReference>
<keyword evidence="3" id="KW-1185">Reference proteome</keyword>
<reference evidence="2" key="2">
    <citation type="submission" date="2021-03" db="UniProtKB">
        <authorList>
            <consortium name="EnsemblPlants"/>
        </authorList>
    </citation>
    <scope>IDENTIFICATION</scope>
</reference>
<dbReference type="Proteomes" id="UP000596661">
    <property type="component" value="Chromosome 4"/>
</dbReference>
<name>A0A803R124_CANSA</name>
<protein>
    <submittedName>
        <fullName evidence="2">Uncharacterized protein</fullName>
    </submittedName>
</protein>
<keyword evidence="1" id="KW-0472">Membrane</keyword>
<evidence type="ECO:0000313" key="3">
    <source>
        <dbReference type="Proteomes" id="UP000596661"/>
    </source>
</evidence>
<evidence type="ECO:0000313" key="2">
    <source>
        <dbReference type="EnsemblPlants" id="cds.novel_model_3807_5bd9a17a"/>
    </source>
</evidence>
<keyword evidence="1" id="KW-0812">Transmembrane</keyword>
<feature type="transmembrane region" description="Helical" evidence="1">
    <location>
        <begin position="31"/>
        <end position="56"/>
    </location>
</feature>
<dbReference type="EMBL" id="UZAU01000400">
    <property type="status" value="NOT_ANNOTATED_CDS"/>
    <property type="molecule type" value="Genomic_DNA"/>
</dbReference>
<keyword evidence="1" id="KW-1133">Transmembrane helix</keyword>
<sequence length="108" mass="12377">MDFIGHPFRFSSPSLPSFGNFIERVKEFCTFAVSAILGNIFSAIFTFFFALGLYFLSLFGRAFLLLLLHDFLIASAFLFYLRVFLVYMICVFLRDSLICVVLCCSVFC</sequence>
<accession>A0A803R124</accession>
<dbReference type="AlphaFoldDB" id="A0A803R124"/>
<proteinExistence type="predicted"/>